<gene>
    <name evidence="1" type="ORF">BV25DRAFT_1913962</name>
</gene>
<sequence length="444" mass="49526">MTCEEDIIALDPHLSHIEAMVLGAHKESLDKVLETYDAPDPILEHLPVSVFQNSRGELGHFDVPPHFLAGQAPRLRVLNLWDCLPTWSNLSPFKSLVRLSINGLRVIRDPPPVTEYIELFKFLQQMSNFEILDLCYLFPPRPEFLTTKFVVQLPRLPRLVLTGYPSDCLALLQCLDLPRAAELHLFVTFHDRVGLEDGWTDLIFIATSHFTAAPSSNSPSRYLILNSRVDSVLFSILLELHHGIVSQTPLQPQVPVGVISFVWMNGLARAAESSIIISQVLHELPLAGLPVVSVSVEAMNWSATNWLETFAQYNAVQHVRAESYAGVALVNALTESTAAGWPVSGATPQTVQDGPHGDSHFPQLISLSLPKKVVFCSSHPSLTGKNSLRVALGTVFVTWLQRRIARQASLKRLSLHDCNLWQSQEDSLRQLVPAFEYVLEGRHR</sequence>
<name>A0ACB8T7M1_9AGAM</name>
<protein>
    <submittedName>
        <fullName evidence="1">Uncharacterized protein</fullName>
    </submittedName>
</protein>
<proteinExistence type="predicted"/>
<evidence type="ECO:0000313" key="1">
    <source>
        <dbReference type="EMBL" id="KAI0064789.1"/>
    </source>
</evidence>
<reference evidence="1" key="1">
    <citation type="submission" date="2021-03" db="EMBL/GenBank/DDBJ databases">
        <authorList>
            <consortium name="DOE Joint Genome Institute"/>
            <person name="Ahrendt S."/>
            <person name="Looney B.P."/>
            <person name="Miyauchi S."/>
            <person name="Morin E."/>
            <person name="Drula E."/>
            <person name="Courty P.E."/>
            <person name="Chicoki N."/>
            <person name="Fauchery L."/>
            <person name="Kohler A."/>
            <person name="Kuo A."/>
            <person name="Labutti K."/>
            <person name="Pangilinan J."/>
            <person name="Lipzen A."/>
            <person name="Riley R."/>
            <person name="Andreopoulos W."/>
            <person name="He G."/>
            <person name="Johnson J."/>
            <person name="Barry K.W."/>
            <person name="Grigoriev I.V."/>
            <person name="Nagy L."/>
            <person name="Hibbett D."/>
            <person name="Henrissat B."/>
            <person name="Matheny P.B."/>
            <person name="Labbe J."/>
            <person name="Martin F."/>
        </authorList>
    </citation>
    <scope>NUCLEOTIDE SEQUENCE</scope>
    <source>
        <strain evidence="1">HHB10654</strain>
    </source>
</reference>
<keyword evidence="2" id="KW-1185">Reference proteome</keyword>
<accession>A0ACB8T7M1</accession>
<organism evidence="1 2">
    <name type="scientific">Artomyces pyxidatus</name>
    <dbReference type="NCBI Taxonomy" id="48021"/>
    <lineage>
        <taxon>Eukaryota</taxon>
        <taxon>Fungi</taxon>
        <taxon>Dikarya</taxon>
        <taxon>Basidiomycota</taxon>
        <taxon>Agaricomycotina</taxon>
        <taxon>Agaricomycetes</taxon>
        <taxon>Russulales</taxon>
        <taxon>Auriscalpiaceae</taxon>
        <taxon>Artomyces</taxon>
    </lineage>
</organism>
<dbReference type="EMBL" id="MU277197">
    <property type="protein sequence ID" value="KAI0064789.1"/>
    <property type="molecule type" value="Genomic_DNA"/>
</dbReference>
<dbReference type="Proteomes" id="UP000814140">
    <property type="component" value="Unassembled WGS sequence"/>
</dbReference>
<evidence type="ECO:0000313" key="2">
    <source>
        <dbReference type="Proteomes" id="UP000814140"/>
    </source>
</evidence>
<comment type="caution">
    <text evidence="1">The sequence shown here is derived from an EMBL/GenBank/DDBJ whole genome shotgun (WGS) entry which is preliminary data.</text>
</comment>
<reference evidence="1" key="2">
    <citation type="journal article" date="2022" name="New Phytol.">
        <title>Evolutionary transition to the ectomycorrhizal habit in the genomes of a hyperdiverse lineage of mushroom-forming fungi.</title>
        <authorList>
            <person name="Looney B."/>
            <person name="Miyauchi S."/>
            <person name="Morin E."/>
            <person name="Drula E."/>
            <person name="Courty P.E."/>
            <person name="Kohler A."/>
            <person name="Kuo A."/>
            <person name="LaButti K."/>
            <person name="Pangilinan J."/>
            <person name="Lipzen A."/>
            <person name="Riley R."/>
            <person name="Andreopoulos W."/>
            <person name="He G."/>
            <person name="Johnson J."/>
            <person name="Nolan M."/>
            <person name="Tritt A."/>
            <person name="Barry K.W."/>
            <person name="Grigoriev I.V."/>
            <person name="Nagy L.G."/>
            <person name="Hibbett D."/>
            <person name="Henrissat B."/>
            <person name="Matheny P.B."/>
            <person name="Labbe J."/>
            <person name="Martin F.M."/>
        </authorList>
    </citation>
    <scope>NUCLEOTIDE SEQUENCE</scope>
    <source>
        <strain evidence="1">HHB10654</strain>
    </source>
</reference>